<evidence type="ECO:0000259" key="3">
    <source>
        <dbReference type="PROSITE" id="PS50914"/>
    </source>
</evidence>
<dbReference type="SMART" id="SM00749">
    <property type="entry name" value="BON"/>
    <property type="match status" value="2"/>
</dbReference>
<dbReference type="InterPro" id="IPR014004">
    <property type="entry name" value="Transpt-assoc_nodulatn_dom_bac"/>
</dbReference>
<evidence type="ECO:0000313" key="5">
    <source>
        <dbReference type="Proteomes" id="UP000030418"/>
    </source>
</evidence>
<dbReference type="PANTHER" id="PTHR34606:SF4">
    <property type="entry name" value="OUTER MEMBRANE LIPOPROTEIN DOLP"/>
    <property type="match status" value="1"/>
</dbReference>
<evidence type="ECO:0000256" key="2">
    <source>
        <dbReference type="SAM" id="Phobius"/>
    </source>
</evidence>
<evidence type="ECO:0000256" key="1">
    <source>
        <dbReference type="ARBA" id="ARBA00022729"/>
    </source>
</evidence>
<reference evidence="4 5" key="1">
    <citation type="submission" date="2014-08" db="EMBL/GenBank/DDBJ databases">
        <title>Chaperone-usher fimbriae in a diverse selection of Gallibacterium genomes.</title>
        <authorList>
            <person name="Kudirkiene E."/>
            <person name="Bager R.J."/>
            <person name="Johnson T.J."/>
            <person name="Bojesen A.M."/>
        </authorList>
    </citation>
    <scope>NUCLEOTIDE SEQUENCE [LARGE SCALE GENOMIC DNA]</scope>
    <source>
        <strain evidence="4 5">CCM5976</strain>
    </source>
</reference>
<dbReference type="EMBL" id="JPXY01000047">
    <property type="protein sequence ID" value="KGQ30472.1"/>
    <property type="molecule type" value="Genomic_DNA"/>
</dbReference>
<dbReference type="Pfam" id="PF04972">
    <property type="entry name" value="BON"/>
    <property type="match status" value="2"/>
</dbReference>
<proteinExistence type="predicted"/>
<dbReference type="Proteomes" id="UP000030418">
    <property type="component" value="Unassembled WGS sequence"/>
</dbReference>
<dbReference type="PANTHER" id="PTHR34606">
    <property type="entry name" value="BON DOMAIN-CONTAINING PROTEIN"/>
    <property type="match status" value="1"/>
</dbReference>
<feature type="domain" description="BON" evidence="3">
    <location>
        <begin position="130"/>
        <end position="197"/>
    </location>
</feature>
<dbReference type="AlphaFoldDB" id="A0A0A2XHJ3"/>
<dbReference type="PROSITE" id="PS51257">
    <property type="entry name" value="PROKAR_LIPOPROTEIN"/>
    <property type="match status" value="1"/>
</dbReference>
<protein>
    <submittedName>
        <fullName evidence="4">Membrane protein</fullName>
    </submittedName>
</protein>
<keyword evidence="1" id="KW-0732">Signal</keyword>
<keyword evidence="2" id="KW-1133">Transmembrane helix</keyword>
<name>A0A0A2XHJ3_9PAST</name>
<keyword evidence="5" id="KW-1185">Reference proteome</keyword>
<dbReference type="PROSITE" id="PS50914">
    <property type="entry name" value="BON"/>
    <property type="match status" value="2"/>
</dbReference>
<feature type="transmembrane region" description="Helical" evidence="2">
    <location>
        <begin position="12"/>
        <end position="37"/>
    </location>
</feature>
<dbReference type="InterPro" id="IPR007055">
    <property type="entry name" value="BON_dom"/>
</dbReference>
<keyword evidence="2" id="KW-0812">Transmembrane</keyword>
<comment type="caution">
    <text evidence="4">The sequence shown here is derived from an EMBL/GenBank/DDBJ whole genome shotgun (WGS) entry which is preliminary data.</text>
</comment>
<organism evidence="4 5">
    <name type="scientific">Gallibacterium genomosp. 2</name>
    <dbReference type="NCBI Taxonomy" id="155517"/>
    <lineage>
        <taxon>Bacteria</taxon>
        <taxon>Pseudomonadati</taxon>
        <taxon>Pseudomonadota</taxon>
        <taxon>Gammaproteobacteria</taxon>
        <taxon>Pasteurellales</taxon>
        <taxon>Pasteurellaceae</taxon>
        <taxon>Gallibacterium</taxon>
    </lineage>
</organism>
<sequence length="197" mass="21237">MRNIQWKQLVKVTAMVGVIILLQGCVTAAVVGGGALATKVAMDPRTTGTQIDDQTLELRVADALRKDKQLNEQAHISVIVYNGRALLVGEAPSADLKEVAVNLARGVKDVADVYDEIQIGEKVSFMQASKDTWITTEVKSKLFVNGNVKATDVKVVTENGIVYLIGKVTQSQAAAAVDVARQVNGVRKVVKVFTYLN</sequence>
<gene>
    <name evidence="4" type="ORF">P375_10295</name>
</gene>
<evidence type="ECO:0000313" key="4">
    <source>
        <dbReference type="EMBL" id="KGQ30472.1"/>
    </source>
</evidence>
<dbReference type="RefSeq" id="WP_039136650.1">
    <property type="nucleotide sequence ID" value="NZ_JPXY01000047.1"/>
</dbReference>
<dbReference type="NCBIfam" id="NF008247">
    <property type="entry name" value="PRK11023.1"/>
    <property type="match status" value="1"/>
</dbReference>
<dbReference type="InterPro" id="IPR051686">
    <property type="entry name" value="Lipoprotein_DolP"/>
</dbReference>
<feature type="domain" description="BON" evidence="3">
    <location>
        <begin position="52"/>
        <end position="121"/>
    </location>
</feature>
<keyword evidence="2" id="KW-0472">Membrane</keyword>
<accession>A0A0A2XHJ3</accession>